<name>A0AB74AWI7_PSESG</name>
<organism evidence="1 2">
    <name type="scientific">Pseudomonas savastanoi pv. glycinea</name>
    <name type="common">Pseudomonas syringae pv. glycinea</name>
    <dbReference type="NCBI Taxonomy" id="318"/>
    <lineage>
        <taxon>Bacteria</taxon>
        <taxon>Pseudomonadati</taxon>
        <taxon>Pseudomonadota</taxon>
        <taxon>Gammaproteobacteria</taxon>
        <taxon>Pseudomonadales</taxon>
        <taxon>Pseudomonadaceae</taxon>
        <taxon>Pseudomonas</taxon>
    </lineage>
</organism>
<proteinExistence type="predicted"/>
<evidence type="ECO:0000313" key="2">
    <source>
        <dbReference type="Proteomes" id="UP000272471"/>
    </source>
</evidence>
<dbReference type="AlphaFoldDB" id="A0AB74AWI7"/>
<evidence type="ECO:0000313" key="1">
    <source>
        <dbReference type="EMBL" id="RMQ07996.1"/>
    </source>
</evidence>
<sequence>MLCLTQRFCEIRRMTIVPTLRVGMQFVTLRVTSVLPHNIHALRAAAARAVLFNRDGTDDAECDLSDG</sequence>
<comment type="caution">
    <text evidence="1">The sequence shown here is derived from an EMBL/GenBank/DDBJ whole genome shotgun (WGS) entry which is preliminary data.</text>
</comment>
<accession>A0AB74AWI7</accession>
<dbReference type="Proteomes" id="UP000272471">
    <property type="component" value="Unassembled WGS sequence"/>
</dbReference>
<dbReference type="EMBL" id="RBQX01000340">
    <property type="protein sequence ID" value="RMQ07996.1"/>
    <property type="molecule type" value="Genomic_DNA"/>
</dbReference>
<reference evidence="1 2" key="1">
    <citation type="submission" date="2018-08" db="EMBL/GenBank/DDBJ databases">
        <title>Recombination of ecologically and evolutionarily significant loci maintains genetic cohesion in the Pseudomonas syringae species complex.</title>
        <authorList>
            <person name="Dillon M."/>
            <person name="Thakur S."/>
            <person name="Almeida R.N.D."/>
            <person name="Weir B.S."/>
            <person name="Guttman D.S."/>
        </authorList>
    </citation>
    <scope>NUCLEOTIDE SEQUENCE [LARGE SCALE GENOMIC DNA]</scope>
    <source>
        <strain evidence="1 2">ICMP 4182</strain>
    </source>
</reference>
<gene>
    <name evidence="1" type="ORF">ALQ11_01661</name>
</gene>
<protein>
    <submittedName>
        <fullName evidence="1">Uncharacterized protein</fullName>
    </submittedName>
</protein>